<evidence type="ECO:0000256" key="1">
    <source>
        <dbReference type="SAM" id="MobiDB-lite"/>
    </source>
</evidence>
<accession>A0A5N8XRX3</accession>
<keyword evidence="3" id="KW-1185">Reference proteome</keyword>
<evidence type="ECO:0000313" key="2">
    <source>
        <dbReference type="EMBL" id="MPY61365.1"/>
    </source>
</evidence>
<dbReference type="AlphaFoldDB" id="A0A5N8XRX3"/>
<feature type="region of interest" description="Disordered" evidence="1">
    <location>
        <begin position="264"/>
        <end position="318"/>
    </location>
</feature>
<name>A0A5N8XRX3_9ACTN</name>
<comment type="caution">
    <text evidence="2">The sequence shown here is derived from an EMBL/GenBank/DDBJ whole genome shotgun (WGS) entry which is preliminary data.</text>
</comment>
<sequence length="345" mass="36543">MTDRRISLDRVGYGLLSRTLAECGRDVATGELRVSGRPGGAFHLRGGLVVAVESPGAPGPEALLLRSGRISGEQWDGLLREPGAGRWPEAGLVAHGYAGAAQLRVVRMMALQDAVFAVVAGRVDGVEPLAEPSGSGPLAPVAVGESPLRLLQEATRKLIALAALPCPVLPDRERPLPASGADADDLRLPPTRREILTHADGRRTARDLAFTTGRGVYAVTVELARMLAEGLLRCEDAPPTVLPFPVRTPPTGALSPVRQFVAMAPEDPPRPEEPAGPPRPEEPAEPAEPAEPTAVVRLDTPRKLPRREPGASGITETLAATKSGAASWKGFFRLRHRIWTPDSGT</sequence>
<feature type="compositionally biased region" description="Basic and acidic residues" evidence="1">
    <location>
        <begin position="299"/>
        <end position="309"/>
    </location>
</feature>
<gene>
    <name evidence="2" type="ORF">FNH08_30770</name>
</gene>
<evidence type="ECO:0000313" key="3">
    <source>
        <dbReference type="Proteomes" id="UP000400924"/>
    </source>
</evidence>
<dbReference type="EMBL" id="VJZC01000295">
    <property type="protein sequence ID" value="MPY61365.1"/>
    <property type="molecule type" value="Genomic_DNA"/>
</dbReference>
<reference evidence="2 3" key="1">
    <citation type="submission" date="2019-07" db="EMBL/GenBank/DDBJ databases">
        <title>New species of Amycolatopsis and Streptomyces.</title>
        <authorList>
            <person name="Duangmal K."/>
            <person name="Teo W.F.A."/>
            <person name="Lipun K."/>
        </authorList>
    </citation>
    <scope>NUCLEOTIDE SEQUENCE [LARGE SCALE GENOMIC DNA]</scope>
    <source>
        <strain evidence="2 3">NBRC 106415</strain>
    </source>
</reference>
<dbReference type="Proteomes" id="UP000400924">
    <property type="component" value="Unassembled WGS sequence"/>
</dbReference>
<protein>
    <submittedName>
        <fullName evidence="2">MarR family transcriptional regulator</fullName>
    </submittedName>
</protein>
<proteinExistence type="predicted"/>
<organism evidence="2 3">
    <name type="scientific">Streptomyces spongiae</name>
    <dbReference type="NCBI Taxonomy" id="565072"/>
    <lineage>
        <taxon>Bacteria</taxon>
        <taxon>Bacillati</taxon>
        <taxon>Actinomycetota</taxon>
        <taxon>Actinomycetes</taxon>
        <taxon>Kitasatosporales</taxon>
        <taxon>Streptomycetaceae</taxon>
        <taxon>Streptomyces</taxon>
    </lineage>
</organism>
<dbReference type="RefSeq" id="WP_322725803.1">
    <property type="nucleotide sequence ID" value="NZ_VJZC01000295.1"/>
</dbReference>